<dbReference type="STRING" id="35608.A0A2U1MPM1"/>
<evidence type="ECO:0000313" key="3">
    <source>
        <dbReference type="Proteomes" id="UP000245207"/>
    </source>
</evidence>
<keyword evidence="1" id="KW-0812">Transmembrane</keyword>
<protein>
    <submittedName>
        <fullName evidence="2">Uncharacterized protein</fullName>
    </submittedName>
</protein>
<comment type="caution">
    <text evidence="2">The sequence shown here is derived from an EMBL/GenBank/DDBJ whole genome shotgun (WGS) entry which is preliminary data.</text>
</comment>
<keyword evidence="3" id="KW-1185">Reference proteome</keyword>
<feature type="transmembrane region" description="Helical" evidence="1">
    <location>
        <begin position="7"/>
        <end position="24"/>
    </location>
</feature>
<sequence>MVTKGGIVFRLMYIVFVSVLLQVYEALEHRLVVAEAAHRLRLPLISKDGEVHEEDKEEMSVLSRSSLDSTSTGITISSNSSNYTNITSINAGGSTNNVCPAGASDASDPAVGYAFYLSHLKVDLQ</sequence>
<organism evidence="2 3">
    <name type="scientific">Artemisia annua</name>
    <name type="common">Sweet wormwood</name>
    <dbReference type="NCBI Taxonomy" id="35608"/>
    <lineage>
        <taxon>Eukaryota</taxon>
        <taxon>Viridiplantae</taxon>
        <taxon>Streptophyta</taxon>
        <taxon>Embryophyta</taxon>
        <taxon>Tracheophyta</taxon>
        <taxon>Spermatophyta</taxon>
        <taxon>Magnoliopsida</taxon>
        <taxon>eudicotyledons</taxon>
        <taxon>Gunneridae</taxon>
        <taxon>Pentapetalae</taxon>
        <taxon>asterids</taxon>
        <taxon>campanulids</taxon>
        <taxon>Asterales</taxon>
        <taxon>Asteraceae</taxon>
        <taxon>Asteroideae</taxon>
        <taxon>Anthemideae</taxon>
        <taxon>Artemisiinae</taxon>
        <taxon>Artemisia</taxon>
    </lineage>
</organism>
<dbReference type="AlphaFoldDB" id="A0A2U1MPM1"/>
<keyword evidence="1" id="KW-1133">Transmembrane helix</keyword>
<proteinExistence type="predicted"/>
<evidence type="ECO:0000313" key="2">
    <source>
        <dbReference type="EMBL" id="PWA63213.1"/>
    </source>
</evidence>
<dbReference type="OrthoDB" id="1000037at2759"/>
<dbReference type="EMBL" id="PKPP01004690">
    <property type="protein sequence ID" value="PWA63213.1"/>
    <property type="molecule type" value="Genomic_DNA"/>
</dbReference>
<reference evidence="2 3" key="1">
    <citation type="journal article" date="2018" name="Mol. Plant">
        <title>The genome of Artemisia annua provides insight into the evolution of Asteraceae family and artemisinin biosynthesis.</title>
        <authorList>
            <person name="Shen Q."/>
            <person name="Zhang L."/>
            <person name="Liao Z."/>
            <person name="Wang S."/>
            <person name="Yan T."/>
            <person name="Shi P."/>
            <person name="Liu M."/>
            <person name="Fu X."/>
            <person name="Pan Q."/>
            <person name="Wang Y."/>
            <person name="Lv Z."/>
            <person name="Lu X."/>
            <person name="Zhang F."/>
            <person name="Jiang W."/>
            <person name="Ma Y."/>
            <person name="Chen M."/>
            <person name="Hao X."/>
            <person name="Li L."/>
            <person name="Tang Y."/>
            <person name="Lv G."/>
            <person name="Zhou Y."/>
            <person name="Sun X."/>
            <person name="Brodelius P.E."/>
            <person name="Rose J.K.C."/>
            <person name="Tang K."/>
        </authorList>
    </citation>
    <scope>NUCLEOTIDE SEQUENCE [LARGE SCALE GENOMIC DNA]</scope>
    <source>
        <strain evidence="3">cv. Huhao1</strain>
        <tissue evidence="2">Leaf</tissue>
    </source>
</reference>
<keyword evidence="1" id="KW-0472">Membrane</keyword>
<gene>
    <name evidence="2" type="ORF">CTI12_AA321540</name>
</gene>
<evidence type="ECO:0000256" key="1">
    <source>
        <dbReference type="SAM" id="Phobius"/>
    </source>
</evidence>
<accession>A0A2U1MPM1</accession>
<name>A0A2U1MPM1_ARTAN</name>
<dbReference type="Proteomes" id="UP000245207">
    <property type="component" value="Unassembled WGS sequence"/>
</dbReference>